<feature type="domain" description="Protein kinase" evidence="11">
    <location>
        <begin position="4"/>
        <end position="280"/>
    </location>
</feature>
<dbReference type="STRING" id="282301.A0A267DWY6"/>
<keyword evidence="5" id="KW-0547">Nucleotide-binding</keyword>
<keyword evidence="3" id="KW-0723">Serine/threonine-protein kinase</keyword>
<comment type="similarity">
    <text evidence="1">Belongs to the protein kinase superfamily. NEK Ser/Thr protein kinase family. NIMA subfamily.</text>
</comment>
<dbReference type="InterPro" id="IPR008271">
    <property type="entry name" value="Ser/Thr_kinase_AS"/>
</dbReference>
<dbReference type="InterPro" id="IPR011009">
    <property type="entry name" value="Kinase-like_dom_sf"/>
</dbReference>
<evidence type="ECO:0000256" key="5">
    <source>
        <dbReference type="ARBA" id="ARBA00022741"/>
    </source>
</evidence>
<dbReference type="PROSITE" id="PS50012">
    <property type="entry name" value="RCC1_3"/>
    <property type="match status" value="1"/>
</dbReference>
<dbReference type="Gene3D" id="1.10.510.10">
    <property type="entry name" value="Transferase(Phosphotransferase) domain 1"/>
    <property type="match status" value="1"/>
</dbReference>
<dbReference type="InterPro" id="IPR000408">
    <property type="entry name" value="Reg_chr_condens"/>
</dbReference>
<comment type="catalytic activity">
    <reaction evidence="9">
        <text>L-seryl-[protein] + ATP = O-phospho-L-seryl-[protein] + ADP + H(+)</text>
        <dbReference type="Rhea" id="RHEA:17989"/>
        <dbReference type="Rhea" id="RHEA-COMP:9863"/>
        <dbReference type="Rhea" id="RHEA-COMP:11604"/>
        <dbReference type="ChEBI" id="CHEBI:15378"/>
        <dbReference type="ChEBI" id="CHEBI:29999"/>
        <dbReference type="ChEBI" id="CHEBI:30616"/>
        <dbReference type="ChEBI" id="CHEBI:83421"/>
        <dbReference type="ChEBI" id="CHEBI:456216"/>
        <dbReference type="EC" id="2.7.11.1"/>
    </reaction>
</comment>
<sequence length="686" mass="72849">MENYRHLKNLDQGTAGRVALYLRRQANCSTPEKVVIKRVDLGGADQLQREAFLKEAEILAGLRHPNIVRLLDSFLDESAGGRQLCLVMEYASGGSLSSLLHQQSGLGLSESAVARFACQLLLALEELHSRQVLHRDLKPDNILLASTARDVCKLADFGLAALRQTSPAKDSPAGSSASGLVGTPAYLSPEVFSSDKLATAGREPSDIWALGCCLYEMCCLRRPFDADTLLLLVAQIAAGSWAPLDPRRYSPLMSDLIAKMLKVDPLERPSAAQLLSHPLILSHLFPLLTDLGCVGLKKQRTKKSSRAKLATTVKRLRCRESGNRSLYLFTAGPDQDSHRLSEIAYDLPHEDLRCAKLFSGDCLIGLTKRDRLVRWDRPGGELGQPPCSWFMSDIVGLDNFRVVQLDCGDRFAACLTDAGVVLTFGCGRDGALGHGDVADLERPRVVGSLAQISVTSVACGRRFAACVASSGEVFAWGCLPAAEAGAEVSATFPTLLPMPSGRCRALSVFAGPEALLVAAETEGLQAALLGTGWNRFGRLGLPESARPLLPQLELLPVPLEQPEESVAAASIAGNRCLLLLTSGRLLAAGRGCAAGFGPLRLPNSSLAVGGVCAGSGWALVATKAEAADDDGGRYGELLTLLLEEAGGGDGELRPLLANCRVRSLAADAAGARAAILCRRCRDAGGD</sequence>
<comment type="catalytic activity">
    <reaction evidence="8">
        <text>L-threonyl-[protein] + ATP = O-phospho-L-threonyl-[protein] + ADP + H(+)</text>
        <dbReference type="Rhea" id="RHEA:46608"/>
        <dbReference type="Rhea" id="RHEA-COMP:11060"/>
        <dbReference type="Rhea" id="RHEA-COMP:11605"/>
        <dbReference type="ChEBI" id="CHEBI:15378"/>
        <dbReference type="ChEBI" id="CHEBI:30013"/>
        <dbReference type="ChEBI" id="CHEBI:30616"/>
        <dbReference type="ChEBI" id="CHEBI:61977"/>
        <dbReference type="ChEBI" id="CHEBI:456216"/>
        <dbReference type="EC" id="2.7.11.1"/>
    </reaction>
</comment>
<dbReference type="EC" id="2.7.11.1" evidence="2"/>
<evidence type="ECO:0000313" key="13">
    <source>
        <dbReference type="Proteomes" id="UP000215902"/>
    </source>
</evidence>
<evidence type="ECO:0000256" key="4">
    <source>
        <dbReference type="ARBA" id="ARBA00022679"/>
    </source>
</evidence>
<keyword evidence="6" id="KW-0418">Kinase</keyword>
<dbReference type="GO" id="GO:0004674">
    <property type="term" value="F:protein serine/threonine kinase activity"/>
    <property type="evidence" value="ECO:0007669"/>
    <property type="project" value="UniProtKB-KW"/>
</dbReference>
<evidence type="ECO:0000256" key="1">
    <source>
        <dbReference type="ARBA" id="ARBA00010886"/>
    </source>
</evidence>
<reference evidence="12 13" key="1">
    <citation type="submission" date="2017-06" db="EMBL/GenBank/DDBJ databases">
        <title>A platform for efficient transgenesis in Macrostomum lignano, a flatworm model organism for stem cell research.</title>
        <authorList>
            <person name="Berezikov E."/>
        </authorList>
    </citation>
    <scope>NUCLEOTIDE SEQUENCE [LARGE SCALE GENOMIC DNA]</scope>
    <source>
        <strain evidence="12">DV1</strain>
        <tissue evidence="12">Whole organism</tissue>
    </source>
</reference>
<accession>A0A267DWY6</accession>
<proteinExistence type="inferred from homology"/>
<dbReference type="InterPro" id="IPR009091">
    <property type="entry name" value="RCC1/BLIP-II"/>
</dbReference>
<dbReference type="GO" id="GO:0005524">
    <property type="term" value="F:ATP binding"/>
    <property type="evidence" value="ECO:0007669"/>
    <property type="project" value="UniProtKB-KW"/>
</dbReference>
<evidence type="ECO:0000256" key="9">
    <source>
        <dbReference type="ARBA" id="ARBA00048679"/>
    </source>
</evidence>
<dbReference type="PROSITE" id="PS50011">
    <property type="entry name" value="PROTEIN_KINASE_DOM"/>
    <property type="match status" value="1"/>
</dbReference>
<dbReference type="PROSITE" id="PS00108">
    <property type="entry name" value="PROTEIN_KINASE_ST"/>
    <property type="match status" value="1"/>
</dbReference>
<dbReference type="SMART" id="SM00220">
    <property type="entry name" value="S_TKc"/>
    <property type="match status" value="1"/>
</dbReference>
<keyword evidence="4" id="KW-0808">Transferase</keyword>
<dbReference type="SUPFAM" id="SSF50985">
    <property type="entry name" value="RCC1/BLIP-II"/>
    <property type="match status" value="1"/>
</dbReference>
<keyword evidence="13" id="KW-1185">Reference proteome</keyword>
<evidence type="ECO:0000259" key="11">
    <source>
        <dbReference type="PROSITE" id="PS50011"/>
    </source>
</evidence>
<evidence type="ECO:0000256" key="10">
    <source>
        <dbReference type="PROSITE-ProRule" id="PRU00235"/>
    </source>
</evidence>
<dbReference type="AlphaFoldDB" id="A0A267DWY6"/>
<evidence type="ECO:0000256" key="8">
    <source>
        <dbReference type="ARBA" id="ARBA00047899"/>
    </source>
</evidence>
<evidence type="ECO:0000313" key="12">
    <source>
        <dbReference type="EMBL" id="PAA53127.1"/>
    </source>
</evidence>
<evidence type="ECO:0000256" key="3">
    <source>
        <dbReference type="ARBA" id="ARBA00022527"/>
    </source>
</evidence>
<feature type="repeat" description="RCC1" evidence="10">
    <location>
        <begin position="419"/>
        <end position="470"/>
    </location>
</feature>
<dbReference type="Gene3D" id="2.130.10.30">
    <property type="entry name" value="Regulator of chromosome condensation 1/beta-lactamase-inhibitor protein II"/>
    <property type="match status" value="1"/>
</dbReference>
<evidence type="ECO:0000256" key="6">
    <source>
        <dbReference type="ARBA" id="ARBA00022777"/>
    </source>
</evidence>
<protein>
    <recommendedName>
        <fullName evidence="2">non-specific serine/threonine protein kinase</fullName>
        <ecNumber evidence="2">2.7.11.1</ecNumber>
    </recommendedName>
</protein>
<organism evidence="12 13">
    <name type="scientific">Macrostomum lignano</name>
    <dbReference type="NCBI Taxonomy" id="282301"/>
    <lineage>
        <taxon>Eukaryota</taxon>
        <taxon>Metazoa</taxon>
        <taxon>Spiralia</taxon>
        <taxon>Lophotrochozoa</taxon>
        <taxon>Platyhelminthes</taxon>
        <taxon>Rhabditophora</taxon>
        <taxon>Macrostomorpha</taxon>
        <taxon>Macrostomida</taxon>
        <taxon>Macrostomidae</taxon>
        <taxon>Macrostomum</taxon>
    </lineage>
</organism>
<dbReference type="PANTHER" id="PTHR44899:SF10">
    <property type="entry name" value="NIMA-RELATED KINASE 2"/>
    <property type="match status" value="1"/>
</dbReference>
<dbReference type="OrthoDB" id="248923at2759"/>
<dbReference type="Pfam" id="PF00415">
    <property type="entry name" value="RCC1"/>
    <property type="match status" value="1"/>
</dbReference>
<dbReference type="Proteomes" id="UP000215902">
    <property type="component" value="Unassembled WGS sequence"/>
</dbReference>
<dbReference type="PANTHER" id="PTHR44899">
    <property type="entry name" value="CAMK FAMILY PROTEIN KINASE"/>
    <property type="match status" value="1"/>
</dbReference>
<gene>
    <name evidence="12" type="ORF">BOX15_Mlig023701g1</name>
</gene>
<comment type="caution">
    <text evidence="12">The sequence shown here is derived from an EMBL/GenBank/DDBJ whole genome shotgun (WGS) entry which is preliminary data.</text>
</comment>
<evidence type="ECO:0000256" key="7">
    <source>
        <dbReference type="ARBA" id="ARBA00022840"/>
    </source>
</evidence>
<dbReference type="Pfam" id="PF00069">
    <property type="entry name" value="Pkinase"/>
    <property type="match status" value="1"/>
</dbReference>
<dbReference type="InterPro" id="IPR051131">
    <property type="entry name" value="NEK_Ser/Thr_kinase_NIMA"/>
</dbReference>
<dbReference type="SUPFAM" id="SSF56112">
    <property type="entry name" value="Protein kinase-like (PK-like)"/>
    <property type="match status" value="1"/>
</dbReference>
<dbReference type="EMBL" id="NIVC01003129">
    <property type="protein sequence ID" value="PAA53127.1"/>
    <property type="molecule type" value="Genomic_DNA"/>
</dbReference>
<evidence type="ECO:0000256" key="2">
    <source>
        <dbReference type="ARBA" id="ARBA00012513"/>
    </source>
</evidence>
<keyword evidence="7" id="KW-0067">ATP-binding</keyword>
<name>A0A267DWY6_9PLAT</name>
<dbReference type="InterPro" id="IPR000719">
    <property type="entry name" value="Prot_kinase_dom"/>
</dbReference>